<dbReference type="Pfam" id="PF02465">
    <property type="entry name" value="FliD_N"/>
    <property type="match status" value="1"/>
</dbReference>
<dbReference type="InterPro" id="IPR040026">
    <property type="entry name" value="FliD"/>
</dbReference>
<comment type="function">
    <text evidence="5">Required for morphogenesis and for the elongation of the flagellar filament by facilitating polymerization of the flagellin monomers at the tip of growing filament. Forms a capping structure, which prevents flagellin subunits (transported through the central channel of the flagellum) from leaking out without polymerization at the distal end.</text>
</comment>
<dbReference type="EMBL" id="WWCU01000009">
    <property type="protein sequence ID" value="MYN07844.1"/>
    <property type="molecule type" value="Genomic_DNA"/>
</dbReference>
<dbReference type="GO" id="GO:0071973">
    <property type="term" value="P:bacterial-type flagellum-dependent cell motility"/>
    <property type="evidence" value="ECO:0007669"/>
    <property type="project" value="TreeGrafter"/>
</dbReference>
<keyword evidence="5" id="KW-0964">Secreted</keyword>
<accession>A0A7X4HAU8</accession>
<evidence type="ECO:0000256" key="2">
    <source>
        <dbReference type="ARBA" id="ARBA00011255"/>
    </source>
</evidence>
<reference evidence="8 9" key="1">
    <citation type="submission" date="2019-12" db="EMBL/GenBank/DDBJ databases">
        <title>Novel species isolated from a subtropical stream in China.</title>
        <authorList>
            <person name="Lu H."/>
        </authorList>
    </citation>
    <scope>NUCLEOTIDE SEQUENCE [LARGE SCALE GENOMIC DNA]</scope>
    <source>
        <strain evidence="8 9">FT127W</strain>
    </source>
</reference>
<evidence type="ECO:0000259" key="7">
    <source>
        <dbReference type="Pfam" id="PF07195"/>
    </source>
</evidence>
<dbReference type="GO" id="GO:0009421">
    <property type="term" value="C:bacterial-type flagellum filament cap"/>
    <property type="evidence" value="ECO:0007669"/>
    <property type="project" value="InterPro"/>
</dbReference>
<dbReference type="GO" id="GO:0009424">
    <property type="term" value="C:bacterial-type flagellum hook"/>
    <property type="evidence" value="ECO:0007669"/>
    <property type="project" value="UniProtKB-UniRule"/>
</dbReference>
<evidence type="ECO:0000256" key="5">
    <source>
        <dbReference type="RuleBase" id="RU362066"/>
    </source>
</evidence>
<keyword evidence="8" id="KW-0969">Cilium</keyword>
<dbReference type="RefSeq" id="WP_161072178.1">
    <property type="nucleotide sequence ID" value="NZ_WWCU01000009.1"/>
</dbReference>
<evidence type="ECO:0000256" key="1">
    <source>
        <dbReference type="ARBA" id="ARBA00009764"/>
    </source>
</evidence>
<keyword evidence="3" id="KW-0175">Coiled coil</keyword>
<dbReference type="GO" id="GO:0005576">
    <property type="term" value="C:extracellular region"/>
    <property type="evidence" value="ECO:0007669"/>
    <property type="project" value="UniProtKB-SubCell"/>
</dbReference>
<dbReference type="GO" id="GO:0007155">
    <property type="term" value="P:cell adhesion"/>
    <property type="evidence" value="ECO:0007669"/>
    <property type="project" value="InterPro"/>
</dbReference>
<protein>
    <recommendedName>
        <fullName evidence="5">Flagellar hook-associated protein 2</fullName>
        <shortName evidence="5">HAP2</shortName>
    </recommendedName>
    <alternativeName>
        <fullName evidence="5">Flagellar cap protein</fullName>
    </alternativeName>
</protein>
<keyword evidence="9" id="KW-1185">Reference proteome</keyword>
<evidence type="ECO:0000256" key="4">
    <source>
        <dbReference type="ARBA" id="ARBA00023143"/>
    </source>
</evidence>
<proteinExistence type="inferred from homology"/>
<comment type="caution">
    <text evidence="8">The sequence shown here is derived from an EMBL/GenBank/DDBJ whole genome shotgun (WGS) entry which is preliminary data.</text>
</comment>
<dbReference type="InterPro" id="IPR010809">
    <property type="entry name" value="FliD_C"/>
</dbReference>
<evidence type="ECO:0000313" key="8">
    <source>
        <dbReference type="EMBL" id="MYN07844.1"/>
    </source>
</evidence>
<dbReference type="PANTHER" id="PTHR30288">
    <property type="entry name" value="FLAGELLAR CAP/ASSEMBLY PROTEIN FLID"/>
    <property type="match status" value="1"/>
</dbReference>
<evidence type="ECO:0000259" key="6">
    <source>
        <dbReference type="Pfam" id="PF02465"/>
    </source>
</evidence>
<comment type="similarity">
    <text evidence="1 5">Belongs to the FliD family.</text>
</comment>
<comment type="subcellular location">
    <subcellularLocation>
        <location evidence="5">Secreted</location>
    </subcellularLocation>
    <subcellularLocation>
        <location evidence="5">Bacterial flagellum</location>
    </subcellularLocation>
</comment>
<dbReference type="PANTHER" id="PTHR30288:SF0">
    <property type="entry name" value="FLAGELLAR HOOK-ASSOCIATED PROTEIN 2"/>
    <property type="match status" value="1"/>
</dbReference>
<evidence type="ECO:0000313" key="9">
    <source>
        <dbReference type="Proteomes" id="UP000450676"/>
    </source>
</evidence>
<keyword evidence="8" id="KW-0282">Flagellum</keyword>
<dbReference type="AlphaFoldDB" id="A0A7X4HAU8"/>
<keyword evidence="8" id="KW-0966">Cell projection</keyword>
<feature type="domain" description="Flagellar hook-associated protein 2 N-terminal" evidence="6">
    <location>
        <begin position="38"/>
        <end position="120"/>
    </location>
</feature>
<comment type="subunit">
    <text evidence="2 5">Homopentamer.</text>
</comment>
<sequence length="468" mass="46720">MANTTIGNYGNLTGASAYGLGTSSTPSASVLAKVERTLASQTGSVAKLNTSLASGQAKLSGLGQLQSALTGFQSIAERLAGSGLSTTATSSGKGVLTASAAGTAKAGTYAVDVKQLAQGQILNSDQQASSSATIGTGSPATIKVEFGTDGGNTFTPGKTSAKTITIDSKNNTLDGIASAFKEAGINASVVKSGTGYALQIKGENGEANSLRISVSGDAALKNLVAYNPASNNSPTAQGLTQAAAAQGAVATVAGKEVKSASNTLKDAIDGVSLTLTGAGKTDVTVSQDSGQIAQNVSLFVNAFNDLNSKLTALQKGDLKSDQALGQVSRELNALVQGNSGVSKSALAAVGVTVDSSGKLVLDDKKLKSAIAADAGAVAGLFTKDGKGLADQFDAKIDTLTGKTGSIQREAQQVGKDITALSSKKADLAKALTTQANALVAFYTQQEQSAASDALPGYTGARSLFDFLV</sequence>
<dbReference type="Proteomes" id="UP000450676">
    <property type="component" value="Unassembled WGS sequence"/>
</dbReference>
<gene>
    <name evidence="8" type="primary">fliD</name>
    <name evidence="8" type="ORF">GTP77_10915</name>
</gene>
<feature type="domain" description="Flagellar hook-associated protein 2 C-terminal" evidence="7">
    <location>
        <begin position="245"/>
        <end position="445"/>
    </location>
</feature>
<dbReference type="InterPro" id="IPR003481">
    <property type="entry name" value="FliD_N"/>
</dbReference>
<keyword evidence="4 5" id="KW-0975">Bacterial flagellum</keyword>
<dbReference type="Pfam" id="PF07195">
    <property type="entry name" value="FliD_C"/>
    <property type="match status" value="1"/>
</dbReference>
<organism evidence="8 9">
    <name type="scientific">Pseudoduganella aquatica</name>
    <dbReference type="NCBI Taxonomy" id="2660641"/>
    <lineage>
        <taxon>Bacteria</taxon>
        <taxon>Pseudomonadati</taxon>
        <taxon>Pseudomonadota</taxon>
        <taxon>Betaproteobacteria</taxon>
        <taxon>Burkholderiales</taxon>
        <taxon>Oxalobacteraceae</taxon>
        <taxon>Telluria group</taxon>
        <taxon>Pseudoduganella</taxon>
    </lineage>
</organism>
<evidence type="ECO:0000256" key="3">
    <source>
        <dbReference type="ARBA" id="ARBA00023054"/>
    </source>
</evidence>
<name>A0A7X4HAU8_9BURK</name>